<keyword evidence="12" id="KW-0539">Nucleus</keyword>
<evidence type="ECO:0000256" key="1">
    <source>
        <dbReference type="ARBA" id="ARBA00003694"/>
    </source>
</evidence>
<dbReference type="PANTHER" id="PTHR16431">
    <property type="entry name" value="NEUROGENIC PROTEIN MASTERMIND"/>
    <property type="match status" value="1"/>
</dbReference>
<evidence type="ECO:0000256" key="16">
    <source>
        <dbReference type="ARBA" id="ARBA00046705"/>
    </source>
</evidence>
<dbReference type="GO" id="GO:0000785">
    <property type="term" value="C:chromatin"/>
    <property type="evidence" value="ECO:0007669"/>
    <property type="project" value="TreeGrafter"/>
</dbReference>
<organism evidence="19 20">
    <name type="scientific">Apteryx owenii</name>
    <name type="common">Little spotted kiwi</name>
    <dbReference type="NCBI Taxonomy" id="8824"/>
    <lineage>
        <taxon>Eukaryota</taxon>
        <taxon>Metazoa</taxon>
        <taxon>Chordata</taxon>
        <taxon>Craniata</taxon>
        <taxon>Vertebrata</taxon>
        <taxon>Euteleostomi</taxon>
        <taxon>Archelosauria</taxon>
        <taxon>Archosauria</taxon>
        <taxon>Dinosauria</taxon>
        <taxon>Saurischia</taxon>
        <taxon>Theropoda</taxon>
        <taxon>Coelurosauria</taxon>
        <taxon>Aves</taxon>
        <taxon>Palaeognathae</taxon>
        <taxon>Apterygiformes</taxon>
        <taxon>Apterygidae</taxon>
        <taxon>Apteryx</taxon>
    </lineage>
</organism>
<evidence type="ECO:0000256" key="15">
    <source>
        <dbReference type="ARBA" id="ARBA00039650"/>
    </source>
</evidence>
<evidence type="ECO:0000256" key="9">
    <source>
        <dbReference type="ARBA" id="ARBA00022776"/>
    </source>
</evidence>
<keyword evidence="13" id="KW-0131">Cell cycle</keyword>
<evidence type="ECO:0000256" key="12">
    <source>
        <dbReference type="ARBA" id="ARBA00023242"/>
    </source>
</evidence>
<comment type="function">
    <text evidence="1">Required for recruitment of CENPA to centromeres and normal chromosome segregation during mitosis.</text>
</comment>
<evidence type="ECO:0000313" key="19">
    <source>
        <dbReference type="Ensembl" id="ENSAOWP00000013191.1"/>
    </source>
</evidence>
<keyword evidence="14" id="KW-0137">Centromere</keyword>
<evidence type="ECO:0000256" key="11">
    <source>
        <dbReference type="ARBA" id="ARBA00022843"/>
    </source>
</evidence>
<comment type="subcellular location">
    <subcellularLocation>
        <location evidence="3">Chromosome</location>
        <location evidence="3">Centromere</location>
    </subcellularLocation>
    <subcellularLocation>
        <location evidence="2">Nucleus</location>
    </subcellularLocation>
</comment>
<evidence type="ECO:0000256" key="8">
    <source>
        <dbReference type="ARBA" id="ARBA00022723"/>
    </source>
</evidence>
<keyword evidence="4" id="KW-0158">Chromosome</keyword>
<name>A0A8B9PQG0_APTOW</name>
<evidence type="ECO:0000256" key="14">
    <source>
        <dbReference type="ARBA" id="ARBA00023328"/>
    </source>
</evidence>
<reference evidence="19" key="1">
    <citation type="submission" date="2025-08" db="UniProtKB">
        <authorList>
            <consortium name="Ensembl"/>
        </authorList>
    </citation>
    <scope>IDENTIFICATION</scope>
</reference>
<dbReference type="GO" id="GO:0051301">
    <property type="term" value="P:cell division"/>
    <property type="evidence" value="ECO:0007669"/>
    <property type="project" value="UniProtKB-KW"/>
</dbReference>
<evidence type="ECO:0000256" key="4">
    <source>
        <dbReference type="ARBA" id="ARBA00022454"/>
    </source>
</evidence>
<dbReference type="PANTHER" id="PTHR16431:SF2">
    <property type="entry name" value="PROTEIN MIS18-ALPHA"/>
    <property type="match status" value="1"/>
</dbReference>
<feature type="region of interest" description="Disordered" evidence="17">
    <location>
        <begin position="1"/>
        <end position="32"/>
    </location>
</feature>
<dbReference type="Pfam" id="PF03226">
    <property type="entry name" value="Yippee-Mis18"/>
    <property type="match status" value="1"/>
</dbReference>
<dbReference type="InterPro" id="IPR004910">
    <property type="entry name" value="Yippee/Mis18/Cereblon"/>
</dbReference>
<dbReference type="InterPro" id="IPR034752">
    <property type="entry name" value="Mis18"/>
</dbReference>
<evidence type="ECO:0000256" key="13">
    <source>
        <dbReference type="ARBA" id="ARBA00023306"/>
    </source>
</evidence>
<dbReference type="PROSITE" id="PS51793">
    <property type="entry name" value="MIS18"/>
    <property type="match status" value="1"/>
</dbReference>
<dbReference type="AlphaFoldDB" id="A0A8B9PQG0"/>
<evidence type="ECO:0000313" key="20">
    <source>
        <dbReference type="Proteomes" id="UP000694424"/>
    </source>
</evidence>
<keyword evidence="8" id="KW-0479">Metal-binding</keyword>
<evidence type="ECO:0000259" key="18">
    <source>
        <dbReference type="PROSITE" id="PS51793"/>
    </source>
</evidence>
<protein>
    <recommendedName>
        <fullName evidence="15">Protein Mis18-alpha</fullName>
    </recommendedName>
</protein>
<dbReference type="GO" id="GO:0046872">
    <property type="term" value="F:metal ion binding"/>
    <property type="evidence" value="ECO:0007669"/>
    <property type="project" value="UniProtKB-KW"/>
</dbReference>
<evidence type="ECO:0000256" key="5">
    <source>
        <dbReference type="ARBA" id="ARBA00022499"/>
    </source>
</evidence>
<keyword evidence="9" id="KW-0498">Mitosis</keyword>
<evidence type="ECO:0000256" key="10">
    <source>
        <dbReference type="ARBA" id="ARBA00022833"/>
    </source>
</evidence>
<keyword evidence="20" id="KW-1185">Reference proteome</keyword>
<dbReference type="GO" id="GO:0005634">
    <property type="term" value="C:nucleus"/>
    <property type="evidence" value="ECO:0007669"/>
    <property type="project" value="UniProtKB-SubCell"/>
</dbReference>
<keyword evidence="10" id="KW-0862">Zinc</keyword>
<comment type="subunit">
    <text evidence="16">Homodimer, and heterodimer with OIP5/MIS18B. Identified in a complex containing MIS18A, OIP5/MIS18B, MIS18BP1, RBBP7 and RBBP4.</text>
</comment>
<accession>A0A8B9PQG0</accession>
<dbReference type="GO" id="GO:0007059">
    <property type="term" value="P:chromosome segregation"/>
    <property type="evidence" value="ECO:0007669"/>
    <property type="project" value="TreeGrafter"/>
</dbReference>
<evidence type="ECO:0000256" key="3">
    <source>
        <dbReference type="ARBA" id="ARBA00004584"/>
    </source>
</evidence>
<feature type="domain" description="Mis18" evidence="18">
    <location>
        <begin position="79"/>
        <end position="177"/>
    </location>
</feature>
<reference evidence="19" key="2">
    <citation type="submission" date="2025-09" db="UniProtKB">
        <authorList>
            <consortium name="Ensembl"/>
        </authorList>
    </citation>
    <scope>IDENTIFICATION</scope>
</reference>
<keyword evidence="7" id="KW-0132">Cell division</keyword>
<evidence type="ECO:0000256" key="17">
    <source>
        <dbReference type="SAM" id="MobiDB-lite"/>
    </source>
</evidence>
<evidence type="ECO:0000256" key="2">
    <source>
        <dbReference type="ARBA" id="ARBA00004123"/>
    </source>
</evidence>
<dbReference type="GO" id="GO:0000775">
    <property type="term" value="C:chromosome, centromeric region"/>
    <property type="evidence" value="ECO:0007669"/>
    <property type="project" value="UniProtKB-SubCell"/>
</dbReference>
<proteinExistence type="predicted"/>
<keyword evidence="11" id="KW-0832">Ubl conjugation</keyword>
<evidence type="ECO:0000256" key="6">
    <source>
        <dbReference type="ARBA" id="ARBA00022553"/>
    </source>
</evidence>
<keyword evidence="6" id="KW-0597">Phosphoprotein</keyword>
<keyword evidence="5" id="KW-1017">Isopeptide bond</keyword>
<dbReference type="GO" id="GO:0034080">
    <property type="term" value="P:CENP-A containing chromatin assembly"/>
    <property type="evidence" value="ECO:0007669"/>
    <property type="project" value="TreeGrafter"/>
</dbReference>
<dbReference type="Ensembl" id="ENSAOWT00000014988.1">
    <property type="protein sequence ID" value="ENSAOWP00000013191.1"/>
    <property type="gene ID" value="ENSAOWG00000008989.1"/>
</dbReference>
<dbReference type="Proteomes" id="UP000694424">
    <property type="component" value="Unplaced"/>
</dbReference>
<evidence type="ECO:0000256" key="7">
    <source>
        <dbReference type="ARBA" id="ARBA00022618"/>
    </source>
</evidence>
<sequence>QSQGCSSMPGPGLAGGMEAHRASRGSAEVGSTLGHHLNRDQQKAADWLKPAAFETGIKLFFLFSHPGGGGGGADEELLPMVFLCAGCKQPVGDTLSWVANDEEAGCILLRSTSACVSVDKEQKLSKRPGECGCMVETLSCSGCSMVLGNIYRCTPKHLDYKRDLFCFSVDSIESYILGSSEKQALTDEEPITLESRAVLEEALERVRLHLALLIVYTRYEVFISLNSFCKASCSFSQTQFCAFLQCTVTLRAVSILC</sequence>